<sequence>MLREIEASNARVGHVTFNKQLGEVTLMLPVQKCDTRGLLCCRTLRCACRAAQQLLRPYHSTRRHMVRLAEKGASAVSTRAPLFPSQEGGVMSKEEFIQCARLALQACGVELAREFKIVTLQRFSGHIARVSGAQWLHNLGVPTQMLQVLGRRSSLTILKYLQAAPLQTLRETAACALNQGTAVARTEAPWLLIPTPAATGPDNQRALVPAPTTESGAGDRIVAGFFLVCVYARARFSDALHMEELKVDRVPGPRLQGYLETSVSRSKTSYTVERKTEYLPMVVLTGKDWVSEWMTLRTDQEMPSGPGVPLLVMGSKRGGWTRVPPTASFAAAWLRGLLANLEFNDELVTALGTHSCKATCLSWTGKFGISAEHQRVLGYHTAPGDSMRLLYSRDGIAPAVRDLEKVLGMIRSDTFRPDSTRSGYFPGQAAEPEIPEVPEDPLLHVPVSESEPSEDEEDNSCDHEAFETAAEEICDDWQGPAAEDPNGASQPFSSYPLPAG</sequence>
<comment type="caution">
    <text evidence="3">The sequence shown here is derived from an EMBL/GenBank/DDBJ whole genome shotgun (WGS) entry which is preliminary data.</text>
</comment>
<dbReference type="InterPro" id="IPR013762">
    <property type="entry name" value="Integrase-like_cat_sf"/>
</dbReference>
<keyword evidence="4" id="KW-1185">Reference proteome</keyword>
<accession>A0A1Q9F2M0</accession>
<dbReference type="SUPFAM" id="SSF56349">
    <property type="entry name" value="DNA breaking-rejoining enzymes"/>
    <property type="match status" value="1"/>
</dbReference>
<evidence type="ECO:0000256" key="1">
    <source>
        <dbReference type="ARBA" id="ARBA00023172"/>
    </source>
</evidence>
<dbReference type="Gene3D" id="1.10.443.10">
    <property type="entry name" value="Intergrase catalytic core"/>
    <property type="match status" value="1"/>
</dbReference>
<organism evidence="3 4">
    <name type="scientific">Symbiodinium microadriaticum</name>
    <name type="common">Dinoflagellate</name>
    <name type="synonym">Zooxanthella microadriatica</name>
    <dbReference type="NCBI Taxonomy" id="2951"/>
    <lineage>
        <taxon>Eukaryota</taxon>
        <taxon>Sar</taxon>
        <taxon>Alveolata</taxon>
        <taxon>Dinophyceae</taxon>
        <taxon>Suessiales</taxon>
        <taxon>Symbiodiniaceae</taxon>
        <taxon>Symbiodinium</taxon>
    </lineage>
</organism>
<dbReference type="Proteomes" id="UP000186817">
    <property type="component" value="Unassembled WGS sequence"/>
</dbReference>
<dbReference type="GO" id="GO:0006310">
    <property type="term" value="P:DNA recombination"/>
    <property type="evidence" value="ECO:0007669"/>
    <property type="project" value="UniProtKB-KW"/>
</dbReference>
<gene>
    <name evidence="3" type="ORF">AK812_SmicGene2066</name>
</gene>
<evidence type="ECO:0000313" key="4">
    <source>
        <dbReference type="Proteomes" id="UP000186817"/>
    </source>
</evidence>
<evidence type="ECO:0000256" key="2">
    <source>
        <dbReference type="SAM" id="MobiDB-lite"/>
    </source>
</evidence>
<dbReference type="GO" id="GO:0015074">
    <property type="term" value="P:DNA integration"/>
    <property type="evidence" value="ECO:0007669"/>
    <property type="project" value="InterPro"/>
</dbReference>
<feature type="region of interest" description="Disordered" evidence="2">
    <location>
        <begin position="418"/>
        <end position="500"/>
    </location>
</feature>
<evidence type="ECO:0000313" key="3">
    <source>
        <dbReference type="EMBL" id="OLQ13909.1"/>
    </source>
</evidence>
<keyword evidence="1" id="KW-0233">DNA recombination</keyword>
<dbReference type="InterPro" id="IPR011010">
    <property type="entry name" value="DNA_brk_join_enz"/>
</dbReference>
<dbReference type="GO" id="GO:0003677">
    <property type="term" value="F:DNA binding"/>
    <property type="evidence" value="ECO:0007669"/>
    <property type="project" value="InterPro"/>
</dbReference>
<dbReference type="EMBL" id="LSRX01000022">
    <property type="protein sequence ID" value="OLQ13909.1"/>
    <property type="molecule type" value="Genomic_DNA"/>
</dbReference>
<dbReference type="AlphaFoldDB" id="A0A1Q9F2M0"/>
<dbReference type="OrthoDB" id="443716at2759"/>
<reference evidence="3 4" key="1">
    <citation type="submission" date="2016-02" db="EMBL/GenBank/DDBJ databases">
        <title>Genome analysis of coral dinoflagellate symbionts highlights evolutionary adaptations to a symbiotic lifestyle.</title>
        <authorList>
            <person name="Aranda M."/>
            <person name="Li Y."/>
            <person name="Liew Y.J."/>
            <person name="Baumgarten S."/>
            <person name="Simakov O."/>
            <person name="Wilson M."/>
            <person name="Piel J."/>
            <person name="Ashoor H."/>
            <person name="Bougouffa S."/>
            <person name="Bajic V.B."/>
            <person name="Ryu T."/>
            <person name="Ravasi T."/>
            <person name="Bayer T."/>
            <person name="Micklem G."/>
            <person name="Kim H."/>
            <person name="Bhak J."/>
            <person name="Lajeunesse T.C."/>
            <person name="Voolstra C.R."/>
        </authorList>
    </citation>
    <scope>NUCLEOTIDE SEQUENCE [LARGE SCALE GENOMIC DNA]</scope>
    <source>
        <strain evidence="3 4">CCMP2467</strain>
    </source>
</reference>
<proteinExistence type="predicted"/>
<protein>
    <submittedName>
        <fullName evidence="3">Uncharacterized protein</fullName>
    </submittedName>
</protein>
<name>A0A1Q9F2M0_SYMMI</name>